<keyword evidence="3" id="KW-1185">Reference proteome</keyword>
<sequence>MTTRDALSIVRLPLEILEVITEFSAVDAQLCISRVSKLFHSITLRALYRNLSLRSPRAVVGCCRTLVSNGRTTATVRSFVINYAHYPSSSNSFLASYYSLIRKALLSLSDIHTLKLLVHDPYYVTLLNHCMFPTLRQFECLLTPSTLLIKFLNRHPRINYLQVSPHENTSEFTDDGPAIPTLELPRLQYFAGNVQSVPVLRPTILRAAIITWNAMDTDPDLAFSALQHSRDTLGVVSCRRRGWNLDLFNAISLRLPEVISLHISNVLLVDSSPSDDYLQTIRTYLARFNRLQRLTINCIDYWEMGNITSQIEKDFATVTEWGDACPSLVEITLPHSKDLSWYRISENVWIPDPQHTAGGSWLYNTIVLKRHPSWNTFVDGLEDRLEKTTPATPTDYIEIIATVRLRLGGMLREKKDGAAVPSLPRKTQTSGRTGAGNASSSTPSD</sequence>
<protein>
    <recommendedName>
        <fullName evidence="4">F-box domain-containing protein</fullName>
    </recommendedName>
</protein>
<evidence type="ECO:0008006" key="4">
    <source>
        <dbReference type="Google" id="ProtNLM"/>
    </source>
</evidence>
<feature type="compositionally biased region" description="Polar residues" evidence="1">
    <location>
        <begin position="425"/>
        <end position="445"/>
    </location>
</feature>
<dbReference type="Proteomes" id="UP000053424">
    <property type="component" value="Unassembled WGS sequence"/>
</dbReference>
<reference evidence="2 3" key="1">
    <citation type="submission" date="2014-04" db="EMBL/GenBank/DDBJ databases">
        <authorList>
            <consortium name="DOE Joint Genome Institute"/>
            <person name="Kuo A."/>
            <person name="Gay G."/>
            <person name="Dore J."/>
            <person name="Kohler A."/>
            <person name="Nagy L.G."/>
            <person name="Floudas D."/>
            <person name="Copeland A."/>
            <person name="Barry K.W."/>
            <person name="Cichocki N."/>
            <person name="Veneault-Fourrey C."/>
            <person name="LaButti K."/>
            <person name="Lindquist E.A."/>
            <person name="Lipzen A."/>
            <person name="Lundell T."/>
            <person name="Morin E."/>
            <person name="Murat C."/>
            <person name="Sun H."/>
            <person name="Tunlid A."/>
            <person name="Henrissat B."/>
            <person name="Grigoriev I.V."/>
            <person name="Hibbett D.S."/>
            <person name="Martin F."/>
            <person name="Nordberg H.P."/>
            <person name="Cantor M.N."/>
            <person name="Hua S.X."/>
        </authorList>
    </citation>
    <scope>NUCLEOTIDE SEQUENCE [LARGE SCALE GENOMIC DNA]</scope>
    <source>
        <strain evidence="3">h7</strain>
    </source>
</reference>
<accession>A0A0C3C2I7</accession>
<feature type="region of interest" description="Disordered" evidence="1">
    <location>
        <begin position="416"/>
        <end position="445"/>
    </location>
</feature>
<dbReference type="HOGENOM" id="CLU_048772_0_0_1"/>
<organism evidence="2 3">
    <name type="scientific">Hebeloma cylindrosporum</name>
    <dbReference type="NCBI Taxonomy" id="76867"/>
    <lineage>
        <taxon>Eukaryota</taxon>
        <taxon>Fungi</taxon>
        <taxon>Dikarya</taxon>
        <taxon>Basidiomycota</taxon>
        <taxon>Agaricomycotina</taxon>
        <taxon>Agaricomycetes</taxon>
        <taxon>Agaricomycetidae</taxon>
        <taxon>Agaricales</taxon>
        <taxon>Agaricineae</taxon>
        <taxon>Hymenogastraceae</taxon>
        <taxon>Hebeloma</taxon>
    </lineage>
</organism>
<gene>
    <name evidence="2" type="ORF">M413DRAFT_242352</name>
</gene>
<reference evidence="3" key="2">
    <citation type="submission" date="2015-01" db="EMBL/GenBank/DDBJ databases">
        <title>Evolutionary Origins and Diversification of the Mycorrhizal Mutualists.</title>
        <authorList>
            <consortium name="DOE Joint Genome Institute"/>
            <consortium name="Mycorrhizal Genomics Consortium"/>
            <person name="Kohler A."/>
            <person name="Kuo A."/>
            <person name="Nagy L.G."/>
            <person name="Floudas D."/>
            <person name="Copeland A."/>
            <person name="Barry K.W."/>
            <person name="Cichocki N."/>
            <person name="Veneault-Fourrey C."/>
            <person name="LaButti K."/>
            <person name="Lindquist E.A."/>
            <person name="Lipzen A."/>
            <person name="Lundell T."/>
            <person name="Morin E."/>
            <person name="Murat C."/>
            <person name="Riley R."/>
            <person name="Ohm R."/>
            <person name="Sun H."/>
            <person name="Tunlid A."/>
            <person name="Henrissat B."/>
            <person name="Grigoriev I.V."/>
            <person name="Hibbett D.S."/>
            <person name="Martin F."/>
        </authorList>
    </citation>
    <scope>NUCLEOTIDE SEQUENCE [LARGE SCALE GENOMIC DNA]</scope>
    <source>
        <strain evidence="3">h7</strain>
    </source>
</reference>
<evidence type="ECO:0000313" key="2">
    <source>
        <dbReference type="EMBL" id="KIM38499.1"/>
    </source>
</evidence>
<dbReference type="EMBL" id="KN831790">
    <property type="protein sequence ID" value="KIM38499.1"/>
    <property type="molecule type" value="Genomic_DNA"/>
</dbReference>
<evidence type="ECO:0000313" key="3">
    <source>
        <dbReference type="Proteomes" id="UP000053424"/>
    </source>
</evidence>
<proteinExistence type="predicted"/>
<dbReference type="OrthoDB" id="3190489at2759"/>
<evidence type="ECO:0000256" key="1">
    <source>
        <dbReference type="SAM" id="MobiDB-lite"/>
    </source>
</evidence>
<dbReference type="STRING" id="686832.A0A0C3C2I7"/>
<dbReference type="AlphaFoldDB" id="A0A0C3C2I7"/>
<name>A0A0C3C2I7_HEBCY</name>